<dbReference type="PANTHER" id="PTHR43330">
    <property type="entry name" value="METHIONINE AMINOPEPTIDASE"/>
    <property type="match status" value="1"/>
</dbReference>
<keyword evidence="2 6" id="KW-0031">Aminopeptidase</keyword>
<evidence type="ECO:0000259" key="8">
    <source>
        <dbReference type="Pfam" id="PF00557"/>
    </source>
</evidence>
<dbReference type="SUPFAM" id="SSF55920">
    <property type="entry name" value="Creatinase/aminopeptidase"/>
    <property type="match status" value="1"/>
</dbReference>
<gene>
    <name evidence="6 9" type="primary">map</name>
    <name evidence="9" type="ORF">H8718_08915</name>
</gene>
<name>A0A926I9C9_9FIRM</name>
<comment type="cofactor">
    <cofactor evidence="6">
        <name>Co(2+)</name>
        <dbReference type="ChEBI" id="CHEBI:48828"/>
    </cofactor>
    <cofactor evidence="6">
        <name>Zn(2+)</name>
        <dbReference type="ChEBI" id="CHEBI:29105"/>
    </cofactor>
    <cofactor evidence="6">
        <name>Mn(2+)</name>
        <dbReference type="ChEBI" id="CHEBI:29035"/>
    </cofactor>
    <cofactor evidence="6">
        <name>Fe(2+)</name>
        <dbReference type="ChEBI" id="CHEBI:29033"/>
    </cofactor>
    <text evidence="6">Binds 2 divalent metal cations per subunit. Has a high-affinity and a low affinity metal-binding site. The true nature of the physiological cofactor is under debate. The enzyme is active with cobalt, zinc, manganese or divalent iron ions. Most likely, methionine aminopeptidases function as mononuclear Fe(2+)-metalloproteases under physiological conditions, and the catalytically relevant metal-binding site has been assigned to the histidine-containing high-affinity site.</text>
</comment>
<comment type="similarity">
    <text evidence="6">Belongs to the peptidase M24A family. Methionine aminopeptidase type 1 subfamily.</text>
</comment>
<dbReference type="PRINTS" id="PR00599">
    <property type="entry name" value="MAPEPTIDASE"/>
</dbReference>
<dbReference type="Gene3D" id="3.90.230.10">
    <property type="entry name" value="Creatinase/methionine aminopeptidase superfamily"/>
    <property type="match status" value="1"/>
</dbReference>
<dbReference type="NCBIfam" id="TIGR00500">
    <property type="entry name" value="met_pdase_I"/>
    <property type="match status" value="1"/>
</dbReference>
<feature type="binding site" evidence="6">
    <location>
        <position position="233"/>
    </location>
    <ligand>
        <name>a divalent metal cation</name>
        <dbReference type="ChEBI" id="CHEBI:60240"/>
        <label>2</label>
        <note>catalytic</note>
    </ligand>
</feature>
<keyword evidence="5 6" id="KW-0378">Hydrolase</keyword>
<protein>
    <recommendedName>
        <fullName evidence="6 7">Methionine aminopeptidase</fullName>
        <shortName evidence="6">MAP</shortName>
        <shortName evidence="6">MetAP</shortName>
        <ecNumber evidence="6 7">3.4.11.18</ecNumber>
    </recommendedName>
    <alternativeName>
        <fullName evidence="6">Peptidase M</fullName>
    </alternativeName>
</protein>
<keyword evidence="10" id="KW-1185">Reference proteome</keyword>
<comment type="catalytic activity">
    <reaction evidence="6 7">
        <text>Release of N-terminal amino acids, preferentially methionine, from peptides and arylamides.</text>
        <dbReference type="EC" id="3.4.11.18"/>
    </reaction>
</comment>
<organism evidence="9 10">
    <name type="scientific">Zhenhengia yiwuensis</name>
    <dbReference type="NCBI Taxonomy" id="2763666"/>
    <lineage>
        <taxon>Bacteria</taxon>
        <taxon>Bacillati</taxon>
        <taxon>Bacillota</taxon>
        <taxon>Clostridia</taxon>
        <taxon>Lachnospirales</taxon>
        <taxon>Lachnospiraceae</taxon>
        <taxon>Zhenhengia</taxon>
    </lineage>
</organism>
<sequence length="256" mass="28183">MPIPIKSDAEIKLMQESAQILIEAHELVAKHIRPGVTTKELDQVAYKFITSKHAIPSFKGYCGYPASACISINEEVVHGIPGARKIKQGDIVSVDLGVYYKGYHSDAARTYPVGDVSPDVLKLIEVTKQCFFEGLKYAKAGNHLGQISQAIEDYAKSFGYGVVRDLVGHGIGKELHEEPQVPNYKAPGRGVKLEKGMALAIEPMINLGTCQVRCLDDDWTFVTRDGLPSAHYENTIVITDDEPLILTLRSEEEGEK</sequence>
<evidence type="ECO:0000313" key="10">
    <source>
        <dbReference type="Proteomes" id="UP000655830"/>
    </source>
</evidence>
<dbReference type="GO" id="GO:0070006">
    <property type="term" value="F:metalloaminopeptidase activity"/>
    <property type="evidence" value="ECO:0007669"/>
    <property type="project" value="UniProtKB-UniRule"/>
</dbReference>
<feature type="binding site" evidence="6">
    <location>
        <position position="202"/>
    </location>
    <ligand>
        <name>a divalent metal cation</name>
        <dbReference type="ChEBI" id="CHEBI:60240"/>
        <label>2</label>
        <note>catalytic</note>
    </ligand>
</feature>
<keyword evidence="3 6" id="KW-0645">Protease</keyword>
<dbReference type="GO" id="GO:0046872">
    <property type="term" value="F:metal ion binding"/>
    <property type="evidence" value="ECO:0007669"/>
    <property type="project" value="UniProtKB-UniRule"/>
</dbReference>
<dbReference type="PANTHER" id="PTHR43330:SF27">
    <property type="entry name" value="METHIONINE AMINOPEPTIDASE"/>
    <property type="match status" value="1"/>
</dbReference>
<comment type="function">
    <text evidence="1 6">Removes the N-terminal methionine from nascent proteins. The N-terminal methionine is often cleaved when the second residue in the primary sequence is small and uncharged (Met-Ala-, Cys, Gly, Pro, Ser, Thr, or Val). Requires deformylation of the N(alpha)-formylated initiator methionine before it can be hydrolyzed.</text>
</comment>
<dbReference type="EMBL" id="JACRSY010000012">
    <property type="protein sequence ID" value="MBC8579650.1"/>
    <property type="molecule type" value="Genomic_DNA"/>
</dbReference>
<dbReference type="RefSeq" id="WP_249332639.1">
    <property type="nucleotide sequence ID" value="NZ_JACRSY010000012.1"/>
</dbReference>
<dbReference type="InterPro" id="IPR036005">
    <property type="entry name" value="Creatinase/aminopeptidase-like"/>
</dbReference>
<dbReference type="Proteomes" id="UP000655830">
    <property type="component" value="Unassembled WGS sequence"/>
</dbReference>
<dbReference type="Pfam" id="PF00557">
    <property type="entry name" value="Peptidase_M24"/>
    <property type="match status" value="1"/>
</dbReference>
<dbReference type="HAMAP" id="MF_01974">
    <property type="entry name" value="MetAP_1"/>
    <property type="match status" value="1"/>
</dbReference>
<evidence type="ECO:0000256" key="4">
    <source>
        <dbReference type="ARBA" id="ARBA00022723"/>
    </source>
</evidence>
<dbReference type="InterPro" id="IPR002467">
    <property type="entry name" value="Pept_M24A_MAP1"/>
</dbReference>
<dbReference type="GO" id="GO:0006508">
    <property type="term" value="P:proteolysis"/>
    <property type="evidence" value="ECO:0007669"/>
    <property type="project" value="UniProtKB-KW"/>
</dbReference>
<proteinExistence type="inferred from homology"/>
<feature type="binding site" evidence="6">
    <location>
        <position position="78"/>
    </location>
    <ligand>
        <name>substrate</name>
    </ligand>
</feature>
<feature type="binding site" evidence="6">
    <location>
        <position position="106"/>
    </location>
    <ligand>
        <name>a divalent metal cation</name>
        <dbReference type="ChEBI" id="CHEBI:60240"/>
        <label>1</label>
    </ligand>
</feature>
<evidence type="ECO:0000256" key="7">
    <source>
        <dbReference type="RuleBase" id="RU003653"/>
    </source>
</evidence>
<dbReference type="InterPro" id="IPR000994">
    <property type="entry name" value="Pept_M24"/>
</dbReference>
<dbReference type="EC" id="3.4.11.18" evidence="6 7"/>
<feature type="binding site" evidence="6">
    <location>
        <position position="106"/>
    </location>
    <ligand>
        <name>a divalent metal cation</name>
        <dbReference type="ChEBI" id="CHEBI:60240"/>
        <label>2</label>
        <note>catalytic</note>
    </ligand>
</feature>
<accession>A0A926I9C9</accession>
<dbReference type="AlphaFoldDB" id="A0A926I9C9"/>
<evidence type="ECO:0000256" key="5">
    <source>
        <dbReference type="ARBA" id="ARBA00022801"/>
    </source>
</evidence>
<dbReference type="GO" id="GO:0005829">
    <property type="term" value="C:cytosol"/>
    <property type="evidence" value="ECO:0007669"/>
    <property type="project" value="TreeGrafter"/>
</dbReference>
<evidence type="ECO:0000256" key="2">
    <source>
        <dbReference type="ARBA" id="ARBA00022438"/>
    </source>
</evidence>
<feature type="domain" description="Peptidase M24" evidence="8">
    <location>
        <begin position="13"/>
        <end position="240"/>
    </location>
</feature>
<comment type="subunit">
    <text evidence="6">Monomer.</text>
</comment>
<evidence type="ECO:0000256" key="6">
    <source>
        <dbReference type="HAMAP-Rule" id="MF_01974"/>
    </source>
</evidence>
<keyword evidence="4 6" id="KW-0479">Metal-binding</keyword>
<evidence type="ECO:0000256" key="1">
    <source>
        <dbReference type="ARBA" id="ARBA00002521"/>
    </source>
</evidence>
<feature type="binding site" evidence="6">
    <location>
        <position position="95"/>
    </location>
    <ligand>
        <name>a divalent metal cation</name>
        <dbReference type="ChEBI" id="CHEBI:60240"/>
        <label>1</label>
    </ligand>
</feature>
<evidence type="ECO:0000313" key="9">
    <source>
        <dbReference type="EMBL" id="MBC8579650.1"/>
    </source>
</evidence>
<feature type="binding site" evidence="6">
    <location>
        <position position="233"/>
    </location>
    <ligand>
        <name>a divalent metal cation</name>
        <dbReference type="ChEBI" id="CHEBI:60240"/>
        <label>1</label>
    </ligand>
</feature>
<reference evidence="9" key="1">
    <citation type="submission" date="2020-08" db="EMBL/GenBank/DDBJ databases">
        <title>Genome public.</title>
        <authorList>
            <person name="Liu C."/>
            <person name="Sun Q."/>
        </authorList>
    </citation>
    <scope>NUCLEOTIDE SEQUENCE</scope>
    <source>
        <strain evidence="9">NSJ-12</strain>
    </source>
</reference>
<feature type="binding site" evidence="6">
    <location>
        <position position="176"/>
    </location>
    <ligand>
        <name>substrate</name>
    </ligand>
</feature>
<dbReference type="GO" id="GO:0004239">
    <property type="term" value="F:initiator methionyl aminopeptidase activity"/>
    <property type="evidence" value="ECO:0007669"/>
    <property type="project" value="UniProtKB-UniRule"/>
</dbReference>
<comment type="caution">
    <text evidence="9">The sequence shown here is derived from an EMBL/GenBank/DDBJ whole genome shotgun (WGS) entry which is preliminary data.</text>
</comment>
<evidence type="ECO:0000256" key="3">
    <source>
        <dbReference type="ARBA" id="ARBA00022670"/>
    </source>
</evidence>
<dbReference type="CDD" id="cd01086">
    <property type="entry name" value="MetAP1"/>
    <property type="match status" value="1"/>
</dbReference>
<feature type="binding site" evidence="6">
    <location>
        <position position="169"/>
    </location>
    <ligand>
        <name>a divalent metal cation</name>
        <dbReference type="ChEBI" id="CHEBI:60240"/>
        <label>2</label>
        <note>catalytic</note>
    </ligand>
</feature>
<dbReference type="InterPro" id="IPR001714">
    <property type="entry name" value="Pept_M24_MAP"/>
</dbReference>